<gene>
    <name evidence="1" type="ORF">FOH10_21055</name>
</gene>
<dbReference type="Proteomes" id="UP000317039">
    <property type="component" value="Chromosome"/>
</dbReference>
<sequence length="131" mass="12857">MGGVPDSAYGAPGCPGYGAPGCPGCSAPGCPGCSAPGWPGYGAPDGPGYGFAGCPGYGSPGCPGYGIPAGPAYGAYPAGAGRKYAVDCLFHSRITAARPTHHSTTLNMVDTTVVRASGMKMPIRANNMDAV</sequence>
<evidence type="ECO:0000313" key="2">
    <source>
        <dbReference type="Proteomes" id="UP000317039"/>
    </source>
</evidence>
<proteinExistence type="predicted"/>
<dbReference type="AlphaFoldDB" id="A0A516NPJ1"/>
<organism evidence="1 2">
    <name type="scientific">Nocardia otitidiscaviarum</name>
    <dbReference type="NCBI Taxonomy" id="1823"/>
    <lineage>
        <taxon>Bacteria</taxon>
        <taxon>Bacillati</taxon>
        <taxon>Actinomycetota</taxon>
        <taxon>Actinomycetes</taxon>
        <taxon>Mycobacteriales</taxon>
        <taxon>Nocardiaceae</taxon>
        <taxon>Nocardia</taxon>
    </lineage>
</organism>
<protein>
    <submittedName>
        <fullName evidence="1">Uncharacterized protein</fullName>
    </submittedName>
</protein>
<evidence type="ECO:0000313" key="1">
    <source>
        <dbReference type="EMBL" id="QDP80827.1"/>
    </source>
</evidence>
<dbReference type="KEGG" id="nod:FOH10_21055"/>
<accession>A0A516NPJ1</accession>
<dbReference type="EMBL" id="CP041695">
    <property type="protein sequence ID" value="QDP80827.1"/>
    <property type="molecule type" value="Genomic_DNA"/>
</dbReference>
<reference evidence="1 2" key="1">
    <citation type="submission" date="2019-07" db="EMBL/GenBank/DDBJ databases">
        <title>Complete Genome Sequence and Methylome Analysis of Nocardia otitidis-caviarum NEB252.</title>
        <authorList>
            <person name="Fomenkov A."/>
            <person name="Anton B.P."/>
            <person name="Vincze T."/>
            <person name="Roberts R.J."/>
        </authorList>
    </citation>
    <scope>NUCLEOTIDE SEQUENCE [LARGE SCALE GENOMIC DNA]</scope>
    <source>
        <strain evidence="1 2">NEB252</strain>
    </source>
</reference>
<name>A0A516NPJ1_9NOCA</name>